<name>A0A1Q8I0C5_9ACTO</name>
<evidence type="ECO:0000259" key="1">
    <source>
        <dbReference type="PROSITE" id="PS50093"/>
    </source>
</evidence>
<proteinExistence type="predicted"/>
<dbReference type="AlphaFoldDB" id="A0A1Q8I0C5"/>
<dbReference type="EMBL" id="MSGO01000035">
    <property type="protein sequence ID" value="OLL14550.1"/>
    <property type="molecule type" value="Genomic_DNA"/>
</dbReference>
<feature type="domain" description="PKD" evidence="1">
    <location>
        <begin position="34"/>
        <end position="66"/>
    </location>
</feature>
<organism evidence="2 3">
    <name type="scientific">Actinomyces oris</name>
    <dbReference type="NCBI Taxonomy" id="544580"/>
    <lineage>
        <taxon>Bacteria</taxon>
        <taxon>Bacillati</taxon>
        <taxon>Actinomycetota</taxon>
        <taxon>Actinomycetes</taxon>
        <taxon>Actinomycetales</taxon>
        <taxon>Actinomycetaceae</taxon>
        <taxon>Actinomyces</taxon>
    </lineage>
</organism>
<gene>
    <name evidence="2" type="ORF">BKH32_07740</name>
</gene>
<dbReference type="Proteomes" id="UP000185736">
    <property type="component" value="Unassembled WGS sequence"/>
</dbReference>
<dbReference type="PROSITE" id="PS50093">
    <property type="entry name" value="PKD"/>
    <property type="match status" value="1"/>
</dbReference>
<comment type="caution">
    <text evidence="2">The sequence shown here is derived from an EMBL/GenBank/DDBJ whole genome shotgun (WGS) entry which is preliminary data.</text>
</comment>
<feature type="non-terminal residue" evidence="2">
    <location>
        <position position="1"/>
    </location>
</feature>
<evidence type="ECO:0000313" key="2">
    <source>
        <dbReference type="EMBL" id="OLL14550.1"/>
    </source>
</evidence>
<dbReference type="InterPro" id="IPR000601">
    <property type="entry name" value="PKD_dom"/>
</dbReference>
<sequence>PKVVISMAFIVYTNPAVRYQTTTILGTAIEVEFTPVSYTWSWGDGTTTTTTDPGAPYPNQTVTHRYQHTATGVTTSLTTTWTTRYRPQGENQWRPIEGTITTTETSTPYDLVRIVTYLTDDAEEAQGH</sequence>
<evidence type="ECO:0000313" key="3">
    <source>
        <dbReference type="Proteomes" id="UP000185736"/>
    </source>
</evidence>
<accession>A0A1Q8I0C5</accession>
<reference evidence="2 3" key="1">
    <citation type="submission" date="2016-12" db="EMBL/GenBank/DDBJ databases">
        <title>Genomic comparison of strains in the 'Actinomyces naeslundii' group.</title>
        <authorList>
            <person name="Mughal S.R."/>
            <person name="Do T."/>
            <person name="Gilbert S.C."/>
            <person name="Witherden E.A."/>
            <person name="Didelot X."/>
            <person name="Beighton D."/>
        </authorList>
    </citation>
    <scope>NUCLEOTIDE SEQUENCE [LARGE SCALE GENOMIC DNA]</scope>
    <source>
        <strain evidence="2 3">S64C</strain>
    </source>
</reference>
<protein>
    <submittedName>
        <fullName evidence="2">Zinc transporter</fullName>
    </submittedName>
</protein>